<name>A0A317DX28_9PROT</name>
<dbReference type="PANTHER" id="PTHR21496">
    <property type="entry name" value="FERREDOXIN-RELATED"/>
    <property type="match status" value="1"/>
</dbReference>
<sequence length="117" mass="12726">MTVDIAGTYRTVCDLDEIWEGEVVEFEVDGHDILIVHQIGGEVMALQALCPHQDISLAEGSFENGVLTCRAHLWQFDSRSGAGLNPDDCRLALYPVRVEAGKVLVSVEGVTPFRVGA</sequence>
<dbReference type="AlphaFoldDB" id="A0A317DX28"/>
<dbReference type="Gene3D" id="2.102.10.10">
    <property type="entry name" value="Rieske [2Fe-2S] iron-sulphur domain"/>
    <property type="match status" value="1"/>
</dbReference>
<organism evidence="8 9">
    <name type="scientific">Zavarzinia aquatilis</name>
    <dbReference type="NCBI Taxonomy" id="2211142"/>
    <lineage>
        <taxon>Bacteria</taxon>
        <taxon>Pseudomonadati</taxon>
        <taxon>Pseudomonadota</taxon>
        <taxon>Alphaproteobacteria</taxon>
        <taxon>Rhodospirillales</taxon>
        <taxon>Zavarziniaceae</taxon>
        <taxon>Zavarzinia</taxon>
    </lineage>
</organism>
<keyword evidence="9" id="KW-1185">Reference proteome</keyword>
<evidence type="ECO:0000313" key="9">
    <source>
        <dbReference type="Proteomes" id="UP000245461"/>
    </source>
</evidence>
<gene>
    <name evidence="8" type="ORF">DKG74_17315</name>
</gene>
<evidence type="ECO:0000313" key="8">
    <source>
        <dbReference type="EMBL" id="PWR19239.1"/>
    </source>
</evidence>
<dbReference type="CDD" id="cd03474">
    <property type="entry name" value="Rieske_T4moC"/>
    <property type="match status" value="1"/>
</dbReference>
<dbReference type="InterPro" id="IPR017941">
    <property type="entry name" value="Rieske_2Fe-2S"/>
</dbReference>
<evidence type="ECO:0000256" key="1">
    <source>
        <dbReference type="ARBA" id="ARBA00022714"/>
    </source>
</evidence>
<reference evidence="8 9" key="1">
    <citation type="submission" date="2018-05" db="EMBL/GenBank/DDBJ databases">
        <title>Zavarzinia sp. HR-AS.</title>
        <authorList>
            <person name="Lee Y."/>
            <person name="Jeon C.O."/>
        </authorList>
    </citation>
    <scope>NUCLEOTIDE SEQUENCE [LARGE SCALE GENOMIC DNA]</scope>
    <source>
        <strain evidence="8 9">HR-AS</strain>
    </source>
</reference>
<comment type="caution">
    <text evidence="8">The sequence shown here is derived from an EMBL/GenBank/DDBJ whole genome shotgun (WGS) entry which is preliminary data.</text>
</comment>
<dbReference type="GO" id="GO:0046872">
    <property type="term" value="F:metal ion binding"/>
    <property type="evidence" value="ECO:0007669"/>
    <property type="project" value="UniProtKB-KW"/>
</dbReference>
<dbReference type="OrthoDB" id="9800167at2"/>
<evidence type="ECO:0000256" key="5">
    <source>
        <dbReference type="ARBA" id="ARBA00034078"/>
    </source>
</evidence>
<comment type="cofactor">
    <cofactor evidence="5">
        <name>[2Fe-2S] cluster</name>
        <dbReference type="ChEBI" id="CHEBI:190135"/>
    </cofactor>
</comment>
<dbReference type="Proteomes" id="UP000245461">
    <property type="component" value="Unassembled WGS sequence"/>
</dbReference>
<proteinExistence type="inferred from homology"/>
<keyword evidence="3" id="KW-0408">Iron</keyword>
<dbReference type="EMBL" id="QGLE01000012">
    <property type="protein sequence ID" value="PWR19239.1"/>
    <property type="molecule type" value="Genomic_DNA"/>
</dbReference>
<keyword evidence="4" id="KW-0411">Iron-sulfur</keyword>
<comment type="similarity">
    <text evidence="6">Belongs to the bacterial ring-hydroxylating dioxygenase ferredoxin component family.</text>
</comment>
<evidence type="ECO:0000256" key="4">
    <source>
        <dbReference type="ARBA" id="ARBA00023014"/>
    </source>
</evidence>
<dbReference type="PROSITE" id="PS51296">
    <property type="entry name" value="RIESKE"/>
    <property type="match status" value="1"/>
</dbReference>
<dbReference type="InterPro" id="IPR036922">
    <property type="entry name" value="Rieske_2Fe-2S_sf"/>
</dbReference>
<dbReference type="PANTHER" id="PTHR21496:SF0">
    <property type="entry name" value="RIESKE DOMAIN-CONTAINING PROTEIN"/>
    <property type="match status" value="1"/>
</dbReference>
<dbReference type="RefSeq" id="WP_109907438.1">
    <property type="nucleotide sequence ID" value="NZ_QGLE01000012.1"/>
</dbReference>
<feature type="domain" description="Rieske" evidence="7">
    <location>
        <begin position="10"/>
        <end position="105"/>
    </location>
</feature>
<dbReference type="Pfam" id="PF00355">
    <property type="entry name" value="Rieske"/>
    <property type="match status" value="1"/>
</dbReference>
<keyword evidence="1" id="KW-0001">2Fe-2S</keyword>
<dbReference type="GO" id="GO:0051537">
    <property type="term" value="F:2 iron, 2 sulfur cluster binding"/>
    <property type="evidence" value="ECO:0007669"/>
    <property type="project" value="UniProtKB-KW"/>
</dbReference>
<keyword evidence="2" id="KW-0479">Metal-binding</keyword>
<evidence type="ECO:0000256" key="2">
    <source>
        <dbReference type="ARBA" id="ARBA00022723"/>
    </source>
</evidence>
<evidence type="ECO:0000259" key="7">
    <source>
        <dbReference type="PROSITE" id="PS51296"/>
    </source>
</evidence>
<accession>A0A317DX28</accession>
<dbReference type="SUPFAM" id="SSF50022">
    <property type="entry name" value="ISP domain"/>
    <property type="match status" value="1"/>
</dbReference>
<evidence type="ECO:0000256" key="3">
    <source>
        <dbReference type="ARBA" id="ARBA00023004"/>
    </source>
</evidence>
<evidence type="ECO:0000256" key="6">
    <source>
        <dbReference type="ARBA" id="ARBA00038001"/>
    </source>
</evidence>
<protein>
    <submittedName>
        <fullName evidence="8">2Fe-2S ferredoxin</fullName>
    </submittedName>
</protein>